<evidence type="ECO:0000313" key="1">
    <source>
        <dbReference type="EMBL" id="GAA2319352.1"/>
    </source>
</evidence>
<comment type="caution">
    <text evidence="1">The sequence shown here is derived from an EMBL/GenBank/DDBJ whole genome shotgun (WGS) entry which is preliminary data.</text>
</comment>
<organism evidence="1 2">
    <name type="scientific">Glycomyces rutgersensis</name>
    <dbReference type="NCBI Taxonomy" id="58115"/>
    <lineage>
        <taxon>Bacteria</taxon>
        <taxon>Bacillati</taxon>
        <taxon>Actinomycetota</taxon>
        <taxon>Actinomycetes</taxon>
        <taxon>Glycomycetales</taxon>
        <taxon>Glycomycetaceae</taxon>
        <taxon>Glycomyces</taxon>
    </lineage>
</organism>
<sequence>MAGVEITPESMHKSATDMDAVKDQIQALIDKFNGKVEEYADAFGGDEIGSLLGIAHEACTGALNDCFTTNIEELVQYGQNIREMADSHQATDDEIAKGLEQLLGELGR</sequence>
<reference evidence="2" key="1">
    <citation type="journal article" date="2019" name="Int. J. Syst. Evol. Microbiol.">
        <title>The Global Catalogue of Microorganisms (GCM) 10K type strain sequencing project: providing services to taxonomists for standard genome sequencing and annotation.</title>
        <authorList>
            <consortium name="The Broad Institute Genomics Platform"/>
            <consortium name="The Broad Institute Genome Sequencing Center for Infectious Disease"/>
            <person name="Wu L."/>
            <person name="Ma J."/>
        </authorList>
    </citation>
    <scope>NUCLEOTIDE SEQUENCE [LARGE SCALE GENOMIC DNA]</scope>
    <source>
        <strain evidence="2">JCM 6238</strain>
    </source>
</reference>
<dbReference type="EMBL" id="BAAASX010000001">
    <property type="protein sequence ID" value="GAA2319352.1"/>
    <property type="molecule type" value="Genomic_DNA"/>
</dbReference>
<dbReference type="Gene3D" id="1.10.287.1060">
    <property type="entry name" value="ESAT-6-like"/>
    <property type="match status" value="1"/>
</dbReference>
<accession>A0ABP5S724</accession>
<dbReference type="SUPFAM" id="SSF140453">
    <property type="entry name" value="EsxAB dimer-like"/>
    <property type="match status" value="1"/>
</dbReference>
<evidence type="ECO:0000313" key="2">
    <source>
        <dbReference type="Proteomes" id="UP001501584"/>
    </source>
</evidence>
<evidence type="ECO:0008006" key="3">
    <source>
        <dbReference type="Google" id="ProtNLM"/>
    </source>
</evidence>
<dbReference type="Proteomes" id="UP001501584">
    <property type="component" value="Unassembled WGS sequence"/>
</dbReference>
<name>A0ABP5S724_9ACTN</name>
<keyword evidence="2" id="KW-1185">Reference proteome</keyword>
<proteinExistence type="predicted"/>
<protein>
    <recommendedName>
        <fullName evidence="3">Excreted virulence factor EspC, type VII ESX diderm</fullName>
    </recommendedName>
</protein>
<dbReference type="InterPro" id="IPR036689">
    <property type="entry name" value="ESAT-6-like_sf"/>
</dbReference>
<gene>
    <name evidence="1" type="ORF">GCM10010403_05560</name>
</gene>